<dbReference type="PANTHER" id="PTHR35526:SF3">
    <property type="entry name" value="ANTI-SIGMA-F FACTOR RSBW"/>
    <property type="match status" value="1"/>
</dbReference>
<keyword evidence="1" id="KW-0808">Transferase</keyword>
<dbReference type="CDD" id="cd16936">
    <property type="entry name" value="HATPase_RsbW-like"/>
    <property type="match status" value="1"/>
</dbReference>
<reference evidence="3 4" key="1">
    <citation type="submission" date="2019-07" db="EMBL/GenBank/DDBJ databases">
        <title>Draft genome for Streptomyces benahoarensis MZ03-48.</title>
        <authorList>
            <person name="Gonzalez-Pimentel J.L."/>
        </authorList>
    </citation>
    <scope>NUCLEOTIDE SEQUENCE [LARGE SCALE GENOMIC DNA]</scope>
    <source>
        <strain evidence="3 4">MZ03-48</strain>
    </source>
</reference>
<name>A0A553ZP44_9ACTN</name>
<dbReference type="Pfam" id="PF13581">
    <property type="entry name" value="HATPase_c_2"/>
    <property type="match status" value="1"/>
</dbReference>
<dbReference type="Gene3D" id="3.30.565.10">
    <property type="entry name" value="Histidine kinase-like ATPase, C-terminal domain"/>
    <property type="match status" value="1"/>
</dbReference>
<keyword evidence="1" id="KW-0723">Serine/threonine-protein kinase</keyword>
<dbReference type="SUPFAM" id="SSF55874">
    <property type="entry name" value="ATPase domain of HSP90 chaperone/DNA topoisomerase II/histidine kinase"/>
    <property type="match status" value="1"/>
</dbReference>
<evidence type="ECO:0000313" key="3">
    <source>
        <dbReference type="EMBL" id="TSB43222.1"/>
    </source>
</evidence>
<dbReference type="GO" id="GO:0004674">
    <property type="term" value="F:protein serine/threonine kinase activity"/>
    <property type="evidence" value="ECO:0007669"/>
    <property type="project" value="UniProtKB-KW"/>
</dbReference>
<dbReference type="InterPro" id="IPR050267">
    <property type="entry name" value="Anti-sigma-factor_SerPK"/>
</dbReference>
<accession>A0A553ZP44</accession>
<dbReference type="AlphaFoldDB" id="A0A553ZP44"/>
<protein>
    <submittedName>
        <fullName evidence="3">ATP-binding protein</fullName>
    </submittedName>
</protein>
<feature type="domain" description="Histidine kinase/HSP90-like ATPase" evidence="2">
    <location>
        <begin position="2"/>
        <end position="116"/>
    </location>
</feature>
<keyword evidence="4" id="KW-1185">Reference proteome</keyword>
<keyword evidence="3" id="KW-0547">Nucleotide-binding</keyword>
<dbReference type="OrthoDB" id="3852691at2"/>
<keyword evidence="3" id="KW-0067">ATP-binding</keyword>
<dbReference type="InterPro" id="IPR003594">
    <property type="entry name" value="HATPase_dom"/>
</dbReference>
<comment type="caution">
    <text evidence="3">The sequence shown here is derived from an EMBL/GenBank/DDBJ whole genome shotgun (WGS) entry which is preliminary data.</text>
</comment>
<proteinExistence type="predicted"/>
<evidence type="ECO:0000313" key="4">
    <source>
        <dbReference type="Proteomes" id="UP000320888"/>
    </source>
</evidence>
<evidence type="ECO:0000256" key="1">
    <source>
        <dbReference type="ARBA" id="ARBA00022527"/>
    </source>
</evidence>
<sequence length="126" mass="13320">MPARRPSVPEARRRVTALLDAWGTGQGVRDDVELVVCELFTNAVRHAAGERVGCELSLHAGFVRIAVTDEGGAGASAPRVRSGSVDEECGRGLFLVGALSRNWGTRPERGGGRVVWAEVPRDGATA</sequence>
<evidence type="ECO:0000259" key="2">
    <source>
        <dbReference type="Pfam" id="PF13581"/>
    </source>
</evidence>
<dbReference type="InterPro" id="IPR036890">
    <property type="entry name" value="HATPase_C_sf"/>
</dbReference>
<dbReference type="Proteomes" id="UP000320888">
    <property type="component" value="Unassembled WGS sequence"/>
</dbReference>
<organism evidence="3 4">
    <name type="scientific">Streptomyces benahoarensis</name>
    <dbReference type="NCBI Taxonomy" id="2595054"/>
    <lineage>
        <taxon>Bacteria</taxon>
        <taxon>Bacillati</taxon>
        <taxon>Actinomycetota</taxon>
        <taxon>Actinomycetes</taxon>
        <taxon>Kitasatosporales</taxon>
        <taxon>Streptomycetaceae</taxon>
        <taxon>Streptomyces</taxon>
    </lineage>
</organism>
<gene>
    <name evidence="3" type="ORF">FNZ23_05820</name>
</gene>
<keyword evidence="1" id="KW-0418">Kinase</keyword>
<dbReference type="GO" id="GO:0005524">
    <property type="term" value="F:ATP binding"/>
    <property type="evidence" value="ECO:0007669"/>
    <property type="project" value="UniProtKB-KW"/>
</dbReference>
<dbReference type="PANTHER" id="PTHR35526">
    <property type="entry name" value="ANTI-SIGMA-F FACTOR RSBW-RELATED"/>
    <property type="match status" value="1"/>
</dbReference>
<dbReference type="EMBL" id="VKLS01000036">
    <property type="protein sequence ID" value="TSB43222.1"/>
    <property type="molecule type" value="Genomic_DNA"/>
</dbReference>